<gene>
    <name evidence="5" type="primary">outO_1</name>
    <name evidence="5" type="ORF">NCTC11421_00641</name>
</gene>
<keyword evidence="3" id="KW-1133">Transmembrane helix</keyword>
<dbReference type="PRINTS" id="PR00864">
    <property type="entry name" value="PREPILNPTASE"/>
</dbReference>
<accession>A0A378VUP2</accession>
<evidence type="ECO:0000256" key="1">
    <source>
        <dbReference type="ARBA" id="ARBA00005801"/>
    </source>
</evidence>
<organism evidence="5">
    <name type="scientific">Neisseria gonorrhoeae</name>
    <dbReference type="NCBI Taxonomy" id="485"/>
    <lineage>
        <taxon>Bacteria</taxon>
        <taxon>Pseudomonadati</taxon>
        <taxon>Pseudomonadota</taxon>
        <taxon>Betaproteobacteria</taxon>
        <taxon>Neisseriales</taxon>
        <taxon>Neisseriaceae</taxon>
        <taxon>Neisseria</taxon>
    </lineage>
</organism>
<reference evidence="5" key="1">
    <citation type="submission" date="2018-06" db="EMBL/GenBank/DDBJ databases">
        <authorList>
            <consortium name="Pathogen Informatics"/>
            <person name="Doyle S."/>
        </authorList>
    </citation>
    <scope>NUCLEOTIDE SEQUENCE [LARGE SCALE GENOMIC DNA]</scope>
    <source>
        <strain evidence="5">NCTC11421</strain>
    </source>
</reference>
<dbReference type="GO" id="GO:0005886">
    <property type="term" value="C:plasma membrane"/>
    <property type="evidence" value="ECO:0007669"/>
    <property type="project" value="TreeGrafter"/>
</dbReference>
<feature type="domain" description="Prepilin type IV endopeptidase peptidase" evidence="4">
    <location>
        <begin position="1"/>
        <end position="37"/>
    </location>
</feature>
<dbReference type="InterPro" id="IPR014032">
    <property type="entry name" value="Peptidase_A24A_bac"/>
</dbReference>
<dbReference type="Pfam" id="PF01478">
    <property type="entry name" value="Peptidase_A24"/>
    <property type="match status" value="1"/>
</dbReference>
<comment type="similarity">
    <text evidence="1 2">Belongs to the peptidase A24 family.</text>
</comment>
<dbReference type="InterPro" id="IPR050882">
    <property type="entry name" value="Prepilin_peptidase/N-MTase"/>
</dbReference>
<keyword evidence="3" id="KW-0812">Transmembrane</keyword>
<feature type="transmembrane region" description="Helical" evidence="3">
    <location>
        <begin position="12"/>
        <end position="38"/>
    </location>
</feature>
<dbReference type="AlphaFoldDB" id="A0A378VUP2"/>
<protein>
    <submittedName>
        <fullName evidence="5">Protein PilD</fullName>
    </submittedName>
</protein>
<proteinExistence type="inferred from homology"/>
<evidence type="ECO:0000256" key="2">
    <source>
        <dbReference type="RuleBase" id="RU003793"/>
    </source>
</evidence>
<dbReference type="GO" id="GO:0004190">
    <property type="term" value="F:aspartic-type endopeptidase activity"/>
    <property type="evidence" value="ECO:0007669"/>
    <property type="project" value="InterPro"/>
</dbReference>
<dbReference type="EMBL" id="UGRI01000001">
    <property type="protein sequence ID" value="SUA20549.1"/>
    <property type="molecule type" value="Genomic_DNA"/>
</dbReference>
<dbReference type="PANTHER" id="PTHR30487">
    <property type="entry name" value="TYPE 4 PREPILIN-LIKE PROTEINS LEADER PEPTIDE-PROCESSING ENZYME"/>
    <property type="match status" value="1"/>
</dbReference>
<sequence length="80" mass="8646">MGNGDFKLIAALGAWLGISALPVLIFVSSLIGLVAAIVMRVAKGRHFAFGPALTVSGWIIFTANDSVWRAVNWWLTHPVR</sequence>
<evidence type="ECO:0000256" key="3">
    <source>
        <dbReference type="SAM" id="Phobius"/>
    </source>
</evidence>
<evidence type="ECO:0000259" key="4">
    <source>
        <dbReference type="Pfam" id="PF01478"/>
    </source>
</evidence>
<dbReference type="InterPro" id="IPR000045">
    <property type="entry name" value="Prepilin_IV_endopep_pep"/>
</dbReference>
<name>A0A378VUP2_NEIGO</name>
<evidence type="ECO:0000313" key="5">
    <source>
        <dbReference type="EMBL" id="SUA20549.1"/>
    </source>
</evidence>
<keyword evidence="3" id="KW-0472">Membrane</keyword>
<dbReference type="PANTHER" id="PTHR30487:SF0">
    <property type="entry name" value="PREPILIN LEADER PEPTIDASE_N-METHYLTRANSFERASE-RELATED"/>
    <property type="match status" value="1"/>
</dbReference>
<dbReference type="GO" id="GO:0006465">
    <property type="term" value="P:signal peptide processing"/>
    <property type="evidence" value="ECO:0007669"/>
    <property type="project" value="TreeGrafter"/>
</dbReference>
<dbReference type="Gene3D" id="1.20.120.1220">
    <property type="match status" value="1"/>
</dbReference>